<dbReference type="Gene3D" id="2.40.50.870">
    <property type="entry name" value="Protein of unknown function (DUF3299)"/>
    <property type="match status" value="1"/>
</dbReference>
<dbReference type="Proteomes" id="UP000809621">
    <property type="component" value="Unassembled WGS sequence"/>
</dbReference>
<comment type="caution">
    <text evidence="1">The sequence shown here is derived from an EMBL/GenBank/DDBJ whole genome shotgun (WGS) entry which is preliminary data.</text>
</comment>
<accession>A0ABS2HDZ5</accession>
<organism evidence="1 2">
    <name type="scientific">Vibrio ulleungensis</name>
    <dbReference type="NCBI Taxonomy" id="2807619"/>
    <lineage>
        <taxon>Bacteria</taxon>
        <taxon>Pseudomonadati</taxon>
        <taxon>Pseudomonadota</taxon>
        <taxon>Gammaproteobacteria</taxon>
        <taxon>Vibrionales</taxon>
        <taxon>Vibrionaceae</taxon>
        <taxon>Vibrio</taxon>
    </lineage>
</organism>
<evidence type="ECO:0000313" key="1">
    <source>
        <dbReference type="EMBL" id="MBM7035239.1"/>
    </source>
</evidence>
<evidence type="ECO:0000313" key="2">
    <source>
        <dbReference type="Proteomes" id="UP000809621"/>
    </source>
</evidence>
<gene>
    <name evidence="1" type="ORF">JQC93_02365</name>
</gene>
<keyword evidence="2" id="KW-1185">Reference proteome</keyword>
<protein>
    <submittedName>
        <fullName evidence="1">Uncharacterized protein</fullName>
    </submittedName>
</protein>
<reference evidence="1 2" key="1">
    <citation type="submission" date="2021-02" db="EMBL/GenBank/DDBJ databases">
        <authorList>
            <person name="Park J.-S."/>
        </authorList>
    </citation>
    <scope>NUCLEOTIDE SEQUENCE [LARGE SCALE GENOMIC DNA]</scope>
    <source>
        <strain evidence="1 2">188UL20-2</strain>
    </source>
</reference>
<proteinExistence type="predicted"/>
<name>A0ABS2HDZ5_9VIBR</name>
<sequence length="59" mass="6452">MVLVDYPEGIELVSLSTPVWVSGHLYAEESIENVSYADGASNVESVYTLTASEVELYQP</sequence>
<dbReference type="EMBL" id="JAFEUM010000001">
    <property type="protein sequence ID" value="MBM7035239.1"/>
    <property type="molecule type" value="Genomic_DNA"/>
</dbReference>